<dbReference type="Pfam" id="PF01845">
    <property type="entry name" value="CcdB"/>
    <property type="match status" value="1"/>
</dbReference>
<accession>N6ZVS7</accession>
<evidence type="ECO:0000256" key="5">
    <source>
        <dbReference type="ARBA" id="ARBA00023163"/>
    </source>
</evidence>
<keyword evidence="9" id="KW-1185">Reference proteome</keyword>
<organism evidence="8 9">
    <name type="scientific">Thauera phenylacetica B4P</name>
    <dbReference type="NCBI Taxonomy" id="1234382"/>
    <lineage>
        <taxon>Bacteria</taxon>
        <taxon>Pseudomonadati</taxon>
        <taxon>Pseudomonadota</taxon>
        <taxon>Betaproteobacteria</taxon>
        <taxon>Rhodocyclales</taxon>
        <taxon>Zoogloeaceae</taxon>
        <taxon>Thauera</taxon>
    </lineage>
</organism>
<proteinExistence type="inferred from homology"/>
<evidence type="ECO:0000256" key="3">
    <source>
        <dbReference type="ARBA" id="ARBA00022491"/>
    </source>
</evidence>
<gene>
    <name evidence="8" type="ORF">C667_03258</name>
</gene>
<dbReference type="GO" id="GO:0008657">
    <property type="term" value="F:DNA topoisomerase type II (double strand cut, ATP-hydrolyzing) inhibitor activity"/>
    <property type="evidence" value="ECO:0007669"/>
    <property type="project" value="InterPro"/>
</dbReference>
<keyword evidence="3" id="KW-0678">Repressor</keyword>
<keyword evidence="5" id="KW-0804">Transcription</keyword>
<sequence>MVVVESDLLPPDPAVVVIPLLPDYPAVKGLNPEILYDGKRLILATRLIAAVRRANVRCVGSVADQGDSINRAVDILMSGV</sequence>
<evidence type="ECO:0000256" key="2">
    <source>
        <dbReference type="ARBA" id="ARBA00015075"/>
    </source>
</evidence>
<dbReference type="AlphaFoldDB" id="N6ZVS7"/>
<comment type="similarity">
    <text evidence="1">Belongs to the CcdB toxin family.</text>
</comment>
<evidence type="ECO:0000256" key="6">
    <source>
        <dbReference type="ARBA" id="ARBA00029628"/>
    </source>
</evidence>
<dbReference type="InterPro" id="IPR002712">
    <property type="entry name" value="CcdB"/>
</dbReference>
<evidence type="ECO:0000313" key="9">
    <source>
        <dbReference type="Proteomes" id="UP000013047"/>
    </source>
</evidence>
<dbReference type="GO" id="GO:0006276">
    <property type="term" value="P:plasmid maintenance"/>
    <property type="evidence" value="ECO:0007669"/>
    <property type="project" value="InterPro"/>
</dbReference>
<comment type="caution">
    <text evidence="8">The sequence shown here is derived from an EMBL/GenBank/DDBJ whole genome shotgun (WGS) entry which is preliminary data.</text>
</comment>
<evidence type="ECO:0000256" key="7">
    <source>
        <dbReference type="ARBA" id="ARBA00033135"/>
    </source>
</evidence>
<evidence type="ECO:0000313" key="8">
    <source>
        <dbReference type="EMBL" id="ENO98587.1"/>
    </source>
</evidence>
<dbReference type="Proteomes" id="UP000013047">
    <property type="component" value="Unassembled WGS sequence"/>
</dbReference>
<name>N6ZVS7_9RHOO</name>
<evidence type="ECO:0000256" key="4">
    <source>
        <dbReference type="ARBA" id="ARBA00023015"/>
    </source>
</evidence>
<protein>
    <recommendedName>
        <fullName evidence="2">Toxin CcdB</fullName>
    </recommendedName>
    <alternativeName>
        <fullName evidence="7">Cytotoxic protein CcdB</fullName>
    </alternativeName>
    <alternativeName>
        <fullName evidence="6">Protein LetD</fullName>
    </alternativeName>
</protein>
<reference evidence="8 9" key="1">
    <citation type="submission" date="2012-09" db="EMBL/GenBank/DDBJ databases">
        <title>Draft Genome Sequences of 6 Strains from Genus Thauera.</title>
        <authorList>
            <person name="Liu B."/>
            <person name="Shapleigh J.P."/>
            <person name="Frostegard A.H."/>
        </authorList>
    </citation>
    <scope>NUCLEOTIDE SEQUENCE [LARGE SCALE GENOMIC DNA]</scope>
    <source>
        <strain evidence="8 9">B4P</strain>
    </source>
</reference>
<keyword evidence="4" id="KW-0805">Transcription regulation</keyword>
<dbReference type="InterPro" id="IPR011067">
    <property type="entry name" value="Plasmid_toxin/cell-grow_inhib"/>
</dbReference>
<evidence type="ECO:0000256" key="1">
    <source>
        <dbReference type="ARBA" id="ARBA00005230"/>
    </source>
</evidence>
<dbReference type="EMBL" id="AMXF01000009">
    <property type="protein sequence ID" value="ENO98587.1"/>
    <property type="molecule type" value="Genomic_DNA"/>
</dbReference>
<dbReference type="Gene3D" id="2.30.30.110">
    <property type="match status" value="1"/>
</dbReference>
<dbReference type="SUPFAM" id="SSF50118">
    <property type="entry name" value="Cell growth inhibitor/plasmid maintenance toxic component"/>
    <property type="match status" value="1"/>
</dbReference>